<evidence type="ECO:0000259" key="2">
    <source>
        <dbReference type="PROSITE" id="PS50887"/>
    </source>
</evidence>
<reference evidence="3 4" key="1">
    <citation type="journal article" date="2021" name="Microbiol. Spectr.">
        <title>A Single Bacterium Capable of Oxidation and Reduction of Iron at Circumneutral pH.</title>
        <authorList>
            <person name="Kato S."/>
            <person name="Ohkuma M."/>
        </authorList>
    </citation>
    <scope>NUCLEOTIDE SEQUENCE [LARGE SCALE GENOMIC DNA]</scope>
    <source>
        <strain evidence="3 4">MIZ03</strain>
    </source>
</reference>
<dbReference type="SUPFAM" id="SSF141868">
    <property type="entry name" value="EAL domain-like"/>
    <property type="match status" value="1"/>
</dbReference>
<dbReference type="NCBIfam" id="TIGR00229">
    <property type="entry name" value="sensory_box"/>
    <property type="match status" value="1"/>
</dbReference>
<dbReference type="InterPro" id="IPR001633">
    <property type="entry name" value="EAL_dom"/>
</dbReference>
<dbReference type="SUPFAM" id="SSF55073">
    <property type="entry name" value="Nucleotide cyclase"/>
    <property type="match status" value="1"/>
</dbReference>
<evidence type="ECO:0000313" key="3">
    <source>
        <dbReference type="EMBL" id="BCO28957.1"/>
    </source>
</evidence>
<dbReference type="InterPro" id="IPR035919">
    <property type="entry name" value="EAL_sf"/>
</dbReference>
<dbReference type="Gene3D" id="3.30.450.20">
    <property type="entry name" value="PAS domain"/>
    <property type="match status" value="1"/>
</dbReference>
<evidence type="ECO:0000259" key="1">
    <source>
        <dbReference type="PROSITE" id="PS50883"/>
    </source>
</evidence>
<dbReference type="Pfam" id="PF00990">
    <property type="entry name" value="GGDEF"/>
    <property type="match status" value="1"/>
</dbReference>
<dbReference type="InterPro" id="IPR035965">
    <property type="entry name" value="PAS-like_dom_sf"/>
</dbReference>
<dbReference type="InterPro" id="IPR029787">
    <property type="entry name" value="Nucleotide_cyclase"/>
</dbReference>
<protein>
    <submittedName>
        <fullName evidence="3">Uncharacterized protein</fullName>
    </submittedName>
</protein>
<dbReference type="InterPro" id="IPR000160">
    <property type="entry name" value="GGDEF_dom"/>
</dbReference>
<dbReference type="EMBL" id="AP024238">
    <property type="protein sequence ID" value="BCO28957.1"/>
    <property type="molecule type" value="Genomic_DNA"/>
</dbReference>
<dbReference type="InterPro" id="IPR043128">
    <property type="entry name" value="Rev_trsase/Diguanyl_cyclase"/>
</dbReference>
<dbReference type="NCBIfam" id="TIGR00254">
    <property type="entry name" value="GGDEF"/>
    <property type="match status" value="1"/>
</dbReference>
<dbReference type="PROSITE" id="PS50887">
    <property type="entry name" value="GGDEF"/>
    <property type="match status" value="1"/>
</dbReference>
<sequence>MAKLFEPDEDWATRKDRIIGLGERSFHKSYYPQLRQNLDRLERFRTLIDRTSDFVLLIALPQGVVVDANATLGHLLGESVEKLIGQPLASLGLVDVTSLLVELRRDMHELDASMETPPHSLVTEYRRGETSIWLELSYRVAMVEHVCYGVLVGRDITERKAAQDRIKFLVHHDVLTGLPNILLVQDRLQQAISQADRNHEKLALMVVDLDRFKTVNDTLGHRVGDQILIAVAKRLGECLQETDTLCRQGGDEFLILLPNLTDSDVSVLFLNKLMLGFLAPFGVTDKELAMTISVGVSIYPEDGSDFDTLLKKADMAMHRAKNDGGNAYRFFNQEMNEEAQERLAMHFGLRQALEKGEFVLHYQPQIELVGGNLVGVEALIRWNHPELGLVPPGRFIPAAEENGLIVPMGEWVLLEACRQAVRFQKAGLSRLVVAVNLSALQFKRGDIEQSVRLALDESGLAPELLELELTESILIGDTERVLSTVMRLKKKGVKLSIDDFGTGYSSLSYLKRFKVDKLKIDQSFVRNLAHDVEDDAIVRAIIQMGHSLGLRTIAEGVEDQPVMDRLRLYHCDELQGYFISRPIPAAAFIAAYAPSQQAQTS</sequence>
<dbReference type="PROSITE" id="PS50883">
    <property type="entry name" value="EAL"/>
    <property type="match status" value="1"/>
</dbReference>
<dbReference type="RefSeq" id="WP_223904859.1">
    <property type="nucleotide sequence ID" value="NZ_AP024238.1"/>
</dbReference>
<dbReference type="InterPro" id="IPR000014">
    <property type="entry name" value="PAS"/>
</dbReference>
<name>A0ABN6DAC3_9BURK</name>
<organism evidence="3 4">
    <name type="scientific">Rhodoferax lithotrophicus</name>
    <dbReference type="NCBI Taxonomy" id="2798804"/>
    <lineage>
        <taxon>Bacteria</taxon>
        <taxon>Pseudomonadati</taxon>
        <taxon>Pseudomonadota</taxon>
        <taxon>Betaproteobacteria</taxon>
        <taxon>Burkholderiales</taxon>
        <taxon>Comamonadaceae</taxon>
        <taxon>Rhodoferax</taxon>
    </lineage>
</organism>
<dbReference type="SMART" id="SM00267">
    <property type="entry name" value="GGDEF"/>
    <property type="match status" value="1"/>
</dbReference>
<gene>
    <name evidence="3" type="ORF">MIZ03_3867</name>
</gene>
<dbReference type="PANTHER" id="PTHR44757">
    <property type="entry name" value="DIGUANYLATE CYCLASE DGCP"/>
    <property type="match status" value="1"/>
</dbReference>
<proteinExistence type="predicted"/>
<dbReference type="SMART" id="SM00052">
    <property type="entry name" value="EAL"/>
    <property type="match status" value="1"/>
</dbReference>
<dbReference type="PANTHER" id="PTHR44757:SF2">
    <property type="entry name" value="BIOFILM ARCHITECTURE MAINTENANCE PROTEIN MBAA"/>
    <property type="match status" value="1"/>
</dbReference>
<dbReference type="Gene3D" id="3.30.70.270">
    <property type="match status" value="1"/>
</dbReference>
<dbReference type="SUPFAM" id="SSF55785">
    <property type="entry name" value="PYP-like sensor domain (PAS domain)"/>
    <property type="match status" value="1"/>
</dbReference>
<dbReference type="Gene3D" id="3.20.20.450">
    <property type="entry name" value="EAL domain"/>
    <property type="match status" value="1"/>
</dbReference>
<keyword evidence="4" id="KW-1185">Reference proteome</keyword>
<dbReference type="Pfam" id="PF00563">
    <property type="entry name" value="EAL"/>
    <property type="match status" value="1"/>
</dbReference>
<evidence type="ECO:0000313" key="4">
    <source>
        <dbReference type="Proteomes" id="UP000824366"/>
    </source>
</evidence>
<dbReference type="InterPro" id="IPR052155">
    <property type="entry name" value="Biofilm_reg_signaling"/>
</dbReference>
<dbReference type="CDD" id="cd01948">
    <property type="entry name" value="EAL"/>
    <property type="match status" value="1"/>
</dbReference>
<dbReference type="Proteomes" id="UP000824366">
    <property type="component" value="Chromosome"/>
</dbReference>
<feature type="domain" description="GGDEF" evidence="2">
    <location>
        <begin position="200"/>
        <end position="333"/>
    </location>
</feature>
<dbReference type="CDD" id="cd01949">
    <property type="entry name" value="GGDEF"/>
    <property type="match status" value="1"/>
</dbReference>
<dbReference type="SMART" id="SM00091">
    <property type="entry name" value="PAS"/>
    <property type="match status" value="1"/>
</dbReference>
<feature type="domain" description="EAL" evidence="1">
    <location>
        <begin position="342"/>
        <end position="596"/>
    </location>
</feature>
<accession>A0ABN6DAC3</accession>